<dbReference type="Pfam" id="PF14257">
    <property type="entry name" value="DUF4349"/>
    <property type="match status" value="1"/>
</dbReference>
<keyword evidence="2" id="KW-0812">Transmembrane</keyword>
<dbReference type="InterPro" id="IPR025645">
    <property type="entry name" value="DUF4349"/>
</dbReference>
<proteinExistence type="predicted"/>
<accession>A0ABY5PI53</accession>
<dbReference type="EMBL" id="CP088295">
    <property type="protein sequence ID" value="UUY04333.1"/>
    <property type="molecule type" value="Genomic_DNA"/>
</dbReference>
<evidence type="ECO:0000313" key="4">
    <source>
        <dbReference type="EMBL" id="UUY04333.1"/>
    </source>
</evidence>
<keyword evidence="5" id="KW-1185">Reference proteome</keyword>
<feature type="transmembrane region" description="Helical" evidence="2">
    <location>
        <begin position="361"/>
        <end position="387"/>
    </location>
</feature>
<reference evidence="5" key="1">
    <citation type="submission" date="2021-11" db="EMBL/GenBank/DDBJ databases">
        <title>Cultivation dependent microbiological survey of springs from the worlds oldest radium mine currently devoted to the extraction of radon-saturated water.</title>
        <authorList>
            <person name="Kapinusova G."/>
            <person name="Smrhova T."/>
            <person name="Strejcek M."/>
            <person name="Suman J."/>
            <person name="Jani K."/>
            <person name="Pajer P."/>
            <person name="Uhlik O."/>
        </authorList>
    </citation>
    <scope>NUCLEOTIDE SEQUENCE [LARGE SCALE GENOMIC DNA]</scope>
    <source>
        <strain evidence="5">J379</strain>
    </source>
</reference>
<evidence type="ECO:0000256" key="1">
    <source>
        <dbReference type="SAM" id="MobiDB-lite"/>
    </source>
</evidence>
<evidence type="ECO:0000259" key="3">
    <source>
        <dbReference type="Pfam" id="PF14257"/>
    </source>
</evidence>
<organism evidence="4 5">
    <name type="scientific">Svornostia abyssi</name>
    <dbReference type="NCBI Taxonomy" id="2898438"/>
    <lineage>
        <taxon>Bacteria</taxon>
        <taxon>Bacillati</taxon>
        <taxon>Actinomycetota</taxon>
        <taxon>Thermoleophilia</taxon>
        <taxon>Solirubrobacterales</taxon>
        <taxon>Baekduiaceae</taxon>
        <taxon>Svornostia</taxon>
    </lineage>
</organism>
<sequence>MSLRRNRLDDTAVAELDALDAALRGEAVAPEHADLAMLVADVRDVAPQATPAFLAELDARVREGFPPRDDAPAAAPRAPRPRRRLLFGGGAIAVSAVIAVAVVVSLGDDQAPLTSETVVNEAAAPAASAPAPSTAGRAGAAAPEAAADSSESSAAVAPAPAPTEDPALGRERRSVERSATLDLTVPADEVQSTADAVVRATDRVGGIVQTSSINVGEGTPGEARFELRVPSGKLDEALAAYSKLGSVANRTQDAQDITSAVVSAEDLLSDARAERRGLLRALGQADTRREVESLRARLRIVRADIARREAALRSVRARADLATVAVTVRGDGDGSGGSSGADDEGWSVGDAARDAGRLLEVAAGALIVGLAAVLPLLALALVAAGTARYVVRRRRERGLDAT</sequence>
<dbReference type="RefSeq" id="WP_353864817.1">
    <property type="nucleotide sequence ID" value="NZ_CP088295.1"/>
</dbReference>
<feature type="domain" description="DUF4349" evidence="3">
    <location>
        <begin position="174"/>
        <end position="385"/>
    </location>
</feature>
<name>A0ABY5PI53_9ACTN</name>
<keyword evidence="2" id="KW-0472">Membrane</keyword>
<gene>
    <name evidence="4" type="ORF">LRS13_02020</name>
</gene>
<protein>
    <submittedName>
        <fullName evidence="4">DUF4349 domain-containing protein</fullName>
    </submittedName>
</protein>
<evidence type="ECO:0000256" key="2">
    <source>
        <dbReference type="SAM" id="Phobius"/>
    </source>
</evidence>
<evidence type="ECO:0000313" key="5">
    <source>
        <dbReference type="Proteomes" id="UP001058860"/>
    </source>
</evidence>
<feature type="compositionally biased region" description="Basic and acidic residues" evidence="1">
    <location>
        <begin position="167"/>
        <end position="176"/>
    </location>
</feature>
<dbReference type="Proteomes" id="UP001058860">
    <property type="component" value="Chromosome"/>
</dbReference>
<feature type="compositionally biased region" description="Low complexity" evidence="1">
    <location>
        <begin position="124"/>
        <end position="166"/>
    </location>
</feature>
<feature type="region of interest" description="Disordered" evidence="1">
    <location>
        <begin position="124"/>
        <end position="180"/>
    </location>
</feature>
<keyword evidence="2" id="KW-1133">Transmembrane helix</keyword>
<feature type="transmembrane region" description="Helical" evidence="2">
    <location>
        <begin position="85"/>
        <end position="107"/>
    </location>
</feature>